<feature type="compositionally biased region" description="Polar residues" evidence="1">
    <location>
        <begin position="130"/>
        <end position="156"/>
    </location>
</feature>
<proteinExistence type="predicted"/>
<dbReference type="AlphaFoldDB" id="A0A8K1CLP9"/>
<accession>A0A8K1CLP9</accession>
<evidence type="ECO:0000256" key="1">
    <source>
        <dbReference type="SAM" id="MobiDB-lite"/>
    </source>
</evidence>
<feature type="region of interest" description="Disordered" evidence="1">
    <location>
        <begin position="116"/>
        <end position="212"/>
    </location>
</feature>
<evidence type="ECO:0000313" key="3">
    <source>
        <dbReference type="Proteomes" id="UP000794436"/>
    </source>
</evidence>
<protein>
    <submittedName>
        <fullName evidence="2">Uncharacterized protein</fullName>
    </submittedName>
</protein>
<dbReference type="EMBL" id="SPLM01000038">
    <property type="protein sequence ID" value="TMW64940.1"/>
    <property type="molecule type" value="Genomic_DNA"/>
</dbReference>
<keyword evidence="3" id="KW-1185">Reference proteome</keyword>
<gene>
    <name evidence="2" type="ORF">Poli38472_009107</name>
</gene>
<comment type="caution">
    <text evidence="2">The sequence shown here is derived from an EMBL/GenBank/DDBJ whole genome shotgun (WGS) entry which is preliminary data.</text>
</comment>
<dbReference type="OrthoDB" id="10539279at2759"/>
<organism evidence="2 3">
    <name type="scientific">Pythium oligandrum</name>
    <name type="common">Mycoparasitic fungus</name>
    <dbReference type="NCBI Taxonomy" id="41045"/>
    <lineage>
        <taxon>Eukaryota</taxon>
        <taxon>Sar</taxon>
        <taxon>Stramenopiles</taxon>
        <taxon>Oomycota</taxon>
        <taxon>Peronosporomycetes</taxon>
        <taxon>Pythiales</taxon>
        <taxon>Pythiaceae</taxon>
        <taxon>Pythium</taxon>
    </lineage>
</organism>
<dbReference type="Proteomes" id="UP000794436">
    <property type="component" value="Unassembled WGS sequence"/>
</dbReference>
<name>A0A8K1CLP9_PYTOL</name>
<reference evidence="2" key="1">
    <citation type="submission" date="2019-03" db="EMBL/GenBank/DDBJ databases">
        <title>Long read genome sequence of the mycoparasitic Pythium oligandrum ATCC 38472 isolated from sugarbeet rhizosphere.</title>
        <authorList>
            <person name="Gaulin E."/>
        </authorList>
    </citation>
    <scope>NUCLEOTIDE SEQUENCE</scope>
    <source>
        <strain evidence="2">ATCC 38472_TT</strain>
    </source>
</reference>
<evidence type="ECO:0000313" key="2">
    <source>
        <dbReference type="EMBL" id="TMW64940.1"/>
    </source>
</evidence>
<feature type="compositionally biased region" description="Low complexity" evidence="1">
    <location>
        <begin position="195"/>
        <end position="206"/>
    </location>
</feature>
<sequence length="296" mass="32895">MWNAIVQRYRDEELAKGRELSEADCRRLRAMGLKIPKGVDPRQLYCFQTIESKDDGGLMQVLRRLEEARGLTQRPARRSHTVTQTTELVEVGAVKEVEAEPMLAIKVLPANVPSQQSVRTSIKVVESPVKPSSTRGVKRSSIQISVQEDPTGTPAKSSRKRKESPIGGLFSPRSRTPSPGAKSRRTSVLNKFETPDQPTVPTTPQTLPVPPKRLSLTSVHDEVSTTEDEEEEMLKPKHLSFDDGLVDDTEDDSRACCDQGMFVPIWDALERTTTRVQNAWEEYSKGTSANKAAATN</sequence>